<dbReference type="EMBL" id="JAMZIH010005814">
    <property type="protein sequence ID" value="KAJ1674619.1"/>
    <property type="molecule type" value="Genomic_DNA"/>
</dbReference>
<accession>A0ACC1HL26</accession>
<proteinExistence type="predicted"/>
<comment type="caution">
    <text evidence="1">The sequence shown here is derived from an EMBL/GenBank/DDBJ whole genome shotgun (WGS) entry which is preliminary data.</text>
</comment>
<dbReference type="EC" id="1.2.1.95" evidence="1"/>
<reference evidence="1" key="1">
    <citation type="submission" date="2022-06" db="EMBL/GenBank/DDBJ databases">
        <title>Phylogenomic reconstructions and comparative analyses of Kickxellomycotina fungi.</title>
        <authorList>
            <person name="Reynolds N.K."/>
            <person name="Stajich J.E."/>
            <person name="Barry K."/>
            <person name="Grigoriev I.V."/>
            <person name="Crous P."/>
            <person name="Smith M.E."/>
        </authorList>
    </citation>
    <scope>NUCLEOTIDE SEQUENCE</scope>
    <source>
        <strain evidence="1">RSA 2271</strain>
    </source>
</reference>
<evidence type="ECO:0000313" key="1">
    <source>
        <dbReference type="EMBL" id="KAJ1674619.1"/>
    </source>
</evidence>
<name>A0ACC1HL26_9FUNG</name>
<keyword evidence="1" id="KW-0560">Oxidoreductase</keyword>
<dbReference type="Proteomes" id="UP001145114">
    <property type="component" value="Unassembled WGS sequence"/>
</dbReference>
<keyword evidence="2" id="KW-1185">Reference proteome</keyword>
<evidence type="ECO:0000313" key="2">
    <source>
        <dbReference type="Proteomes" id="UP001145114"/>
    </source>
</evidence>
<sequence length="702" mass="77671">CIGRIDDQVKIRGFRIELGEINNMLSQHPQIRANVTLVRRDKYEEKTLVAYIVPNEEEQQRADDPGHRKLIDNLREYLKQKLPSYSVPSVFVPMKKLPLTPNGKIDKAALPFPDTPLFRTASRQSSSAEEREGTGAGEQRPGLDRLTATERLLCEIWASVIDLPPTLEIEPTANFFDLGGHSILATRMIFQVRKDMAVDAPLSLVFKHPTLRGMAAALDNLSNELGLMGSGAPVTAQKSKSQQAKAAEKELAVEEEEEEEFDYSAEAKALMAELPALKSAYLHYPAILSQGLEYRPTGSRGPVFFLTGATGFLGVFILAGLLQRHPDATVYCLTRAPSVEAALGRVRKTAKAHHLWKDEWEASGSVKAVLGDLSRPRLGLSDSDWDMLTKNADAIVHNGALVHWVYPYSKLRGPNVLSTIEALKLAAAGPTPKPLTFVSSTSALDTPHYVRLCEELQSGVPESDDLSGSERGLRSGYGQSKWVAERLLREARQRGFPVTIVRPGYVVGDSKTGVTNTDDFIWRLVKGCIQLGQTPIMNNVVNMCPVDYVARVVVEVITQPRALDGLVYHVVNSEGFRFQTMFDLLREYGYPVPDTEYIKWRDSLMDFTLSHTDSALYPLLHFVLDDLPTSTKSADLDDSNTRSVLDAVGVRCPSIKDLMGIYLAYLVKVGFVDVPPNASSAEKTLPELDIEVHDVITRTSQN</sequence>
<gene>
    <name evidence="1" type="primary">LYS2_1</name>
    <name evidence="1" type="ORF">EV182_002909</name>
</gene>
<protein>
    <submittedName>
        <fullName evidence="1">Large subunit of alpha-aminoadipate reductase</fullName>
        <ecNumber evidence="1">1.2.1.95</ecNumber>
    </submittedName>
</protein>
<organism evidence="1 2">
    <name type="scientific">Spiromyces aspiralis</name>
    <dbReference type="NCBI Taxonomy" id="68401"/>
    <lineage>
        <taxon>Eukaryota</taxon>
        <taxon>Fungi</taxon>
        <taxon>Fungi incertae sedis</taxon>
        <taxon>Zoopagomycota</taxon>
        <taxon>Kickxellomycotina</taxon>
        <taxon>Kickxellomycetes</taxon>
        <taxon>Kickxellales</taxon>
        <taxon>Kickxellaceae</taxon>
        <taxon>Spiromyces</taxon>
    </lineage>
</organism>
<feature type="non-terminal residue" evidence="1">
    <location>
        <position position="1"/>
    </location>
</feature>